<dbReference type="Gene3D" id="2.60.40.10">
    <property type="entry name" value="Immunoglobulins"/>
    <property type="match status" value="1"/>
</dbReference>
<organism evidence="1">
    <name type="scientific">Tetraselmis sp. GSL018</name>
    <dbReference type="NCBI Taxonomy" id="582737"/>
    <lineage>
        <taxon>Eukaryota</taxon>
        <taxon>Viridiplantae</taxon>
        <taxon>Chlorophyta</taxon>
        <taxon>core chlorophytes</taxon>
        <taxon>Chlorodendrophyceae</taxon>
        <taxon>Chlorodendrales</taxon>
        <taxon>Chlorodendraceae</taxon>
        <taxon>Tetraselmis</taxon>
    </lineage>
</organism>
<dbReference type="InterPro" id="IPR013783">
    <property type="entry name" value="Ig-like_fold"/>
</dbReference>
<dbReference type="EMBL" id="GBEZ01004296">
    <property type="protein sequence ID" value="JAC80908.1"/>
    <property type="molecule type" value="Transcribed_RNA"/>
</dbReference>
<dbReference type="AlphaFoldDB" id="A0A061S9H3"/>
<evidence type="ECO:0000313" key="1">
    <source>
        <dbReference type="EMBL" id="JAC80908.1"/>
    </source>
</evidence>
<proteinExistence type="predicted"/>
<protein>
    <submittedName>
        <fullName evidence="1">Uncharacterized protein</fullName>
    </submittedName>
</protein>
<gene>
    <name evidence="1" type="ORF">TSPGSL018_9124</name>
</gene>
<name>A0A061S9H3_9CHLO</name>
<accession>A0A061S9H3</accession>
<sequence length="365" mass="40005">MFVNQTETRVIAVRNVGSAPTEFSVAVKIPGLLTSWLTVTPQSGRLEPNGTASLTATLRTLGVWAGKYRAWIVVESTALNSKVPLPVGLLVLCKEFANTDNAANRTVRFLADGVTTAHASIPPWNPPSGRGGIALGDSLWAEIKVRFSHPVKEVQLNAVRVSNGTLLEVPENRDRNAMCGDFSIRVQAPLEPWERSVTSICVEIQDNAILDIYGIPFPGAEYCVSIPNRPYGRLFGIGISSGGSGSVLPETSKSNMTVMAVFSHEIELSSITKEDFSVNGPPSTELMLQQVFEYAPYWVLLIQLPDNYFGEILVYLKPDNSIKDLDERSLMPVAPLRFKKRNETLVEYTAMKATFTPSMTNLKVS</sequence>
<reference evidence="1" key="1">
    <citation type="submission" date="2014-05" db="EMBL/GenBank/DDBJ databases">
        <title>The transcriptome of the halophilic microalga Tetraselmis sp. GSL018 isolated from the Great Salt Lake, Utah.</title>
        <authorList>
            <person name="Jinkerson R.E."/>
            <person name="D'Adamo S."/>
            <person name="Posewitz M.C."/>
        </authorList>
    </citation>
    <scope>NUCLEOTIDE SEQUENCE</scope>
    <source>
        <strain evidence="1">GSL018</strain>
    </source>
</reference>